<sequence length="372" mass="43016">MACESCFIKFSLFKRKKQCMDCLRYFCTECVIRRFDRVLSCDNCSMLSRRPLIRSQLLQMRSKYLRQYLIAKRVNIRGCIEKEDLVNLLIIYANGNDLRRNSERIENTPRDQGSERRVDPTTTGPSDGEVPTRTEPDETESLRPEINELESNEAEFNEVPSSPNPIVSEVLDDVPMRRSRSPQTDSRPNDETGLNEEAGETPERPLYNVEIEEVLEVDEDMQDAPEPEPVITEQEDVPPIPSVNQTETFTEVHRWSGIVKLSDIKELPELEQLSVKQLKDLLRANRVDFKGCVERRELLDRACRLWEEYHKSRQVIESADEDSLCKICLDAPIECVILECGHMACCINCGKQMSECPICRQYVVRVVRFFKA</sequence>
<proteinExistence type="predicted"/>
<gene>
    <name evidence="1" type="ORF">QAD02_016034</name>
</gene>
<name>A0ACC2PCT6_9HYME</name>
<evidence type="ECO:0000313" key="1">
    <source>
        <dbReference type="EMBL" id="KAJ8680247.1"/>
    </source>
</evidence>
<keyword evidence="2" id="KW-1185">Reference proteome</keyword>
<evidence type="ECO:0000313" key="2">
    <source>
        <dbReference type="Proteomes" id="UP001239111"/>
    </source>
</evidence>
<dbReference type="EMBL" id="CM056742">
    <property type="protein sequence ID" value="KAJ8680247.1"/>
    <property type="molecule type" value="Genomic_DNA"/>
</dbReference>
<accession>A0ACC2PCT6</accession>
<organism evidence="1 2">
    <name type="scientific">Eretmocerus hayati</name>
    <dbReference type="NCBI Taxonomy" id="131215"/>
    <lineage>
        <taxon>Eukaryota</taxon>
        <taxon>Metazoa</taxon>
        <taxon>Ecdysozoa</taxon>
        <taxon>Arthropoda</taxon>
        <taxon>Hexapoda</taxon>
        <taxon>Insecta</taxon>
        <taxon>Pterygota</taxon>
        <taxon>Neoptera</taxon>
        <taxon>Endopterygota</taxon>
        <taxon>Hymenoptera</taxon>
        <taxon>Apocrita</taxon>
        <taxon>Proctotrupomorpha</taxon>
        <taxon>Chalcidoidea</taxon>
        <taxon>Aphelinidae</taxon>
        <taxon>Aphelininae</taxon>
        <taxon>Eretmocerus</taxon>
    </lineage>
</organism>
<reference evidence="1" key="1">
    <citation type="submission" date="2023-04" db="EMBL/GenBank/DDBJ databases">
        <title>A chromosome-level genome assembly of the parasitoid wasp Eretmocerus hayati.</title>
        <authorList>
            <person name="Zhong Y."/>
            <person name="Liu S."/>
            <person name="Liu Y."/>
        </authorList>
    </citation>
    <scope>NUCLEOTIDE SEQUENCE</scope>
    <source>
        <strain evidence="1">ZJU_SS_LIU_2023</strain>
    </source>
</reference>
<dbReference type="Proteomes" id="UP001239111">
    <property type="component" value="Chromosome 2"/>
</dbReference>
<protein>
    <submittedName>
        <fullName evidence="1">Uncharacterized protein</fullName>
    </submittedName>
</protein>
<comment type="caution">
    <text evidence="1">The sequence shown here is derived from an EMBL/GenBank/DDBJ whole genome shotgun (WGS) entry which is preliminary data.</text>
</comment>